<dbReference type="SMART" id="SM00857">
    <property type="entry name" value="Resolvase"/>
    <property type="match status" value="1"/>
</dbReference>
<dbReference type="InterPro" id="IPR038109">
    <property type="entry name" value="DNA_bind_recomb_sf"/>
</dbReference>
<evidence type="ECO:0000256" key="3">
    <source>
        <dbReference type="SAM" id="Coils"/>
    </source>
</evidence>
<feature type="domain" description="Resolvase/invertase-type recombinase catalytic" evidence="4">
    <location>
        <begin position="4"/>
        <end position="159"/>
    </location>
</feature>
<dbReference type="Pfam" id="PF00239">
    <property type="entry name" value="Resolvase"/>
    <property type="match status" value="1"/>
</dbReference>
<dbReference type="Proteomes" id="UP000649573">
    <property type="component" value="Unassembled WGS sequence"/>
</dbReference>
<dbReference type="InterPro" id="IPR050639">
    <property type="entry name" value="SSR_resolvase"/>
</dbReference>
<protein>
    <submittedName>
        <fullName evidence="5">Recombinase family protein</fullName>
    </submittedName>
</protein>
<dbReference type="InterPro" id="IPR006119">
    <property type="entry name" value="Resolv_N"/>
</dbReference>
<evidence type="ECO:0000256" key="1">
    <source>
        <dbReference type="ARBA" id="ARBA00023125"/>
    </source>
</evidence>
<dbReference type="PANTHER" id="PTHR30461:SF2">
    <property type="entry name" value="SERINE RECOMBINASE PINE-RELATED"/>
    <property type="match status" value="1"/>
</dbReference>
<dbReference type="Gene3D" id="3.40.50.1390">
    <property type="entry name" value="Resolvase, N-terminal catalytic domain"/>
    <property type="match status" value="1"/>
</dbReference>
<dbReference type="SUPFAM" id="SSF53041">
    <property type="entry name" value="Resolvase-like"/>
    <property type="match status" value="1"/>
</dbReference>
<reference evidence="6" key="1">
    <citation type="journal article" date="2019" name="Int. J. Syst. Evol. Microbiol.">
        <title>The Global Catalogue of Microorganisms (GCM) 10K type strain sequencing project: providing services to taxonomists for standard genome sequencing and annotation.</title>
        <authorList>
            <consortium name="The Broad Institute Genomics Platform"/>
            <consortium name="The Broad Institute Genome Sequencing Center for Infectious Disease"/>
            <person name="Wu L."/>
            <person name="Ma J."/>
        </authorList>
    </citation>
    <scope>NUCLEOTIDE SEQUENCE [LARGE SCALE GENOMIC DNA]</scope>
    <source>
        <strain evidence="6">JCM 3296</strain>
    </source>
</reference>
<feature type="coiled-coil region" evidence="3">
    <location>
        <begin position="419"/>
        <end position="446"/>
    </location>
</feature>
<evidence type="ECO:0000259" key="4">
    <source>
        <dbReference type="SMART" id="SM00857"/>
    </source>
</evidence>
<evidence type="ECO:0000313" key="6">
    <source>
        <dbReference type="Proteomes" id="UP000649573"/>
    </source>
</evidence>
<gene>
    <name evidence="5" type="ORF">GCM10010178_43130</name>
</gene>
<dbReference type="PANTHER" id="PTHR30461">
    <property type="entry name" value="DNA-INVERTASE FROM LAMBDOID PROPHAGE"/>
    <property type="match status" value="1"/>
</dbReference>
<dbReference type="CDD" id="cd00338">
    <property type="entry name" value="Ser_Recombinase"/>
    <property type="match status" value="1"/>
</dbReference>
<keyword evidence="1" id="KW-0238">DNA-binding</keyword>
<comment type="caution">
    <text evidence="5">The sequence shown here is derived from an EMBL/GenBank/DDBJ whole genome shotgun (WGS) entry which is preliminary data.</text>
</comment>
<evidence type="ECO:0000313" key="5">
    <source>
        <dbReference type="EMBL" id="GGU45970.1"/>
    </source>
</evidence>
<keyword evidence="2" id="KW-0233">DNA recombination</keyword>
<dbReference type="InterPro" id="IPR036162">
    <property type="entry name" value="Resolvase-like_N_sf"/>
</dbReference>
<dbReference type="EMBL" id="BMRE01000018">
    <property type="protein sequence ID" value="GGU45970.1"/>
    <property type="molecule type" value="Genomic_DNA"/>
</dbReference>
<accession>A0ABQ2UN84</accession>
<organism evidence="5 6">
    <name type="scientific">Lentzea flava</name>
    <dbReference type="NCBI Taxonomy" id="103732"/>
    <lineage>
        <taxon>Bacteria</taxon>
        <taxon>Bacillati</taxon>
        <taxon>Actinomycetota</taxon>
        <taxon>Actinomycetes</taxon>
        <taxon>Pseudonocardiales</taxon>
        <taxon>Pseudonocardiaceae</taxon>
        <taxon>Lentzea</taxon>
    </lineage>
</organism>
<evidence type="ECO:0000256" key="2">
    <source>
        <dbReference type="ARBA" id="ARBA00023172"/>
    </source>
</evidence>
<sequence>MVNVLLGERVSRDKGDKTDSIERQHEKHMARVAERRAAGEVINIVGVAEDRSVSGDIDFFDRPELGEWLTDERRGSWDELWMTTQDRLSRNDMHVMAFIHKMLEWDKVLVLLDDPTLDMHTPEGRAIIHVKSIGPARELERIRTRIRDSIAKRKYTEAWVGGIPPWCYTTDWGVVAGKKRRIRVLDEYSVLLAHDLRNRLIDDEDVTFKDLAWLLNDRGELTPKDLWRSRQIPPEPIKGEKWHGHGIKQHLTSLTLLGYKMETDPEDRWKRRPVADKDGKWLRVADPVFTDHEWETLQSAIKEREGKKGVKKQKSPMLGVVFCGKCNRSAYQIKNTVLRDPQFDNEGLVVVGANEELILGEDGAVAKVAKTYRYYRCNAQPKGCQGVGMVADDVESLVEQTFLEREGDQQIKTREWQEGSDNEKELKDLERRIERLREDRENGAFDNDPKYYAAKLNEYTMRKNQLEGEPKIKSGWKYSDTGVTFRQAWVGLSVDEKRRLLLRRGVRFTIHDRSTWETFIPDDWPDAA</sequence>
<dbReference type="RefSeq" id="WP_189255500.1">
    <property type="nucleotide sequence ID" value="NZ_BMRE01000018.1"/>
</dbReference>
<keyword evidence="6" id="KW-1185">Reference proteome</keyword>
<proteinExistence type="predicted"/>
<dbReference type="Gene3D" id="3.90.1750.20">
    <property type="entry name" value="Putative Large Serine Recombinase, Chain B, Domain 2"/>
    <property type="match status" value="1"/>
</dbReference>
<name>A0ABQ2UN84_9PSEU</name>
<keyword evidence="3" id="KW-0175">Coiled coil</keyword>